<reference evidence="1" key="1">
    <citation type="submission" date="2014-11" db="EMBL/GenBank/DDBJ databases">
        <authorList>
            <person name="Geib S."/>
        </authorList>
    </citation>
    <scope>NUCLEOTIDE SEQUENCE</scope>
</reference>
<proteinExistence type="predicted"/>
<dbReference type="GeneID" id="105213438"/>
<name>A0A0A1XJS4_ZEUCU</name>
<protein>
    <submittedName>
        <fullName evidence="1">Uncharacterized protein C6orf136 homolog</fullName>
    </submittedName>
</protein>
<dbReference type="EMBL" id="GBXI01003152">
    <property type="protein sequence ID" value="JAD11140.1"/>
    <property type="molecule type" value="Transcribed_RNA"/>
</dbReference>
<dbReference type="PANTHER" id="PTHR31094">
    <property type="entry name" value="RIKEN CDNA 2310061I04 GENE"/>
    <property type="match status" value="1"/>
</dbReference>
<reference evidence="1" key="2">
    <citation type="journal article" date="2015" name="Gigascience">
        <title>Reconstructing a comprehensive transcriptome assembly of a white-pupal translocated strain of the pest fruit fly Bactrocera cucurbitae.</title>
        <authorList>
            <person name="Sim S.B."/>
            <person name="Calla B."/>
            <person name="Hall B."/>
            <person name="DeRego T."/>
            <person name="Geib S.M."/>
        </authorList>
    </citation>
    <scope>NUCLEOTIDE SEQUENCE</scope>
</reference>
<dbReference type="OrthoDB" id="44820at2759"/>
<organism evidence="1">
    <name type="scientific">Zeugodacus cucurbitae</name>
    <name type="common">Melon fruit fly</name>
    <name type="synonym">Bactrocera cucurbitae</name>
    <dbReference type="NCBI Taxonomy" id="28588"/>
    <lineage>
        <taxon>Eukaryota</taxon>
        <taxon>Metazoa</taxon>
        <taxon>Ecdysozoa</taxon>
        <taxon>Arthropoda</taxon>
        <taxon>Hexapoda</taxon>
        <taxon>Insecta</taxon>
        <taxon>Pterygota</taxon>
        <taxon>Neoptera</taxon>
        <taxon>Endopterygota</taxon>
        <taxon>Diptera</taxon>
        <taxon>Brachycera</taxon>
        <taxon>Muscomorpha</taxon>
        <taxon>Tephritoidea</taxon>
        <taxon>Tephritidae</taxon>
        <taxon>Zeugodacus</taxon>
        <taxon>Zeugodacus</taxon>
    </lineage>
</organism>
<gene>
    <name evidence="1" type="primary">CF136</name>
    <name evidence="1" type="ORF">g.1749</name>
</gene>
<evidence type="ECO:0000313" key="1">
    <source>
        <dbReference type="EMBL" id="JAD11140.1"/>
    </source>
</evidence>
<dbReference type="InterPro" id="IPR018790">
    <property type="entry name" value="DUF2358"/>
</dbReference>
<dbReference type="Pfam" id="PF10184">
    <property type="entry name" value="DUF2358"/>
    <property type="match status" value="1"/>
</dbReference>
<dbReference type="PANTHER" id="PTHR31094:SF2">
    <property type="entry name" value="RIKEN CDNA 2310061I04 GENE"/>
    <property type="match status" value="1"/>
</dbReference>
<dbReference type="AlphaFoldDB" id="A0A0A1XJS4"/>
<sequence>MALAIFPHVLNCVKRQPVQINRYHKCIRLLYTLNDDSYKRCCMFYKLDPYILDYNYQNTRHIHNKNIVHSKNSKQPRIEDLDRAFRVLQETLPKLFIEPLDYSIYSPNLVFENNITGKQTIGLYHYVKQIALLRTVGHLKYAYVKFEVLKITKHTEDYTVKIRWRVRGISGLKVMLSFWKYKLWQMKEVFDEQESWYDGFSVCYLGPDGLIHKHVVDRVMPDENKKIVETESAQSLPTGSVAVTSPKL</sequence>
<accession>A0A0A1XJS4</accession>